<evidence type="ECO:0000313" key="1">
    <source>
        <dbReference type="EMBL" id="MCT2560865.1"/>
    </source>
</evidence>
<proteinExistence type="predicted"/>
<name>A0ABT2IPW5_9FLAO</name>
<accession>A0ABT2IPW5</accession>
<evidence type="ECO:0000313" key="2">
    <source>
        <dbReference type="Proteomes" id="UP001525566"/>
    </source>
</evidence>
<comment type="caution">
    <text evidence="1">The sequence shown here is derived from an EMBL/GenBank/DDBJ whole genome shotgun (WGS) entry which is preliminary data.</text>
</comment>
<organism evidence="1 2">
    <name type="scientific">Chryseobacterium herbae</name>
    <dbReference type="NCBI Taxonomy" id="2976476"/>
    <lineage>
        <taxon>Bacteria</taxon>
        <taxon>Pseudomonadati</taxon>
        <taxon>Bacteroidota</taxon>
        <taxon>Flavobacteriia</taxon>
        <taxon>Flavobacteriales</taxon>
        <taxon>Weeksellaceae</taxon>
        <taxon>Chryseobacterium group</taxon>
        <taxon>Chryseobacterium</taxon>
    </lineage>
</organism>
<dbReference type="EMBL" id="JAOAMU010000001">
    <property type="protein sequence ID" value="MCT2560865.1"/>
    <property type="molecule type" value="Genomic_DNA"/>
</dbReference>
<gene>
    <name evidence="1" type="ORF">N0B48_03050</name>
</gene>
<dbReference type="RefSeq" id="WP_259836668.1">
    <property type="nucleotide sequence ID" value="NZ_JAOAMU010000001.1"/>
</dbReference>
<dbReference type="Pfam" id="PF25594">
    <property type="entry name" value="GldB_lipo"/>
    <property type="match status" value="1"/>
</dbReference>
<reference evidence="1 2" key="1">
    <citation type="submission" date="2022-09" db="EMBL/GenBank/DDBJ databases">
        <title>Chryseobacterium oleae sp.nov., isolated from the inter-root soil of Pyrola calliantha H. Andr. in Tibet.</title>
        <authorList>
            <person name="Li Z."/>
        </authorList>
    </citation>
    <scope>NUCLEOTIDE SEQUENCE [LARGE SCALE GENOMIC DNA]</scope>
    <source>
        <strain evidence="2">pc1-10</strain>
    </source>
</reference>
<dbReference type="InterPro" id="IPR019853">
    <property type="entry name" value="GldB-like"/>
</dbReference>
<keyword evidence="2" id="KW-1185">Reference proteome</keyword>
<dbReference type="Proteomes" id="UP001525566">
    <property type="component" value="Unassembled WGS sequence"/>
</dbReference>
<sequence>MKYFITLLFLFSTLSGYSQKTISNNDVINFWKAYDQVQKSKDSLKQIQIINSNYLQKASPALKALLKMDKMNASDYLKSIHKNTPRWNSVRQLTLEIATQNYDMAKLYWSFKEVYPQFYGPQISFVIGIFDRGGTTTKDFILIGTEVAAITPLSGLELKLSTEYNIAHELVHVQQDYVNGVNNEEEYQNLDLLGWAIMEGSCDFVAEKLLGKLPSVAYLEYGRQHEKELWKEFQQDMYLYNIEKWMYNGSSSKDRPADLSYFIGYAICKSYYDQAKDKKKALNEIISINYSKNEHHAFFNHSGYLK</sequence>
<protein>
    <submittedName>
        <fullName evidence="1">DUF2268 domain-containing protein</fullName>
    </submittedName>
</protein>